<organism evidence="2 3">
    <name type="scientific">Actinomadura madurae</name>
    <dbReference type="NCBI Taxonomy" id="1993"/>
    <lineage>
        <taxon>Bacteria</taxon>
        <taxon>Bacillati</taxon>
        <taxon>Actinomycetota</taxon>
        <taxon>Actinomycetes</taxon>
        <taxon>Streptosporangiales</taxon>
        <taxon>Thermomonosporaceae</taxon>
        <taxon>Actinomadura</taxon>
    </lineage>
</organism>
<feature type="chain" id="PRO_5010162445" description="Secreted protein" evidence="1">
    <location>
        <begin position="28"/>
        <end position="156"/>
    </location>
</feature>
<keyword evidence="3" id="KW-1185">Reference proteome</keyword>
<dbReference type="Proteomes" id="UP000183413">
    <property type="component" value="Unassembled WGS sequence"/>
</dbReference>
<accession>A0A1I5M989</accession>
<reference evidence="2 3" key="1">
    <citation type="submission" date="2016-10" db="EMBL/GenBank/DDBJ databases">
        <authorList>
            <person name="de Groot N.N."/>
        </authorList>
    </citation>
    <scope>NUCLEOTIDE SEQUENCE [LARGE SCALE GENOMIC DNA]</scope>
    <source>
        <strain evidence="2 3">DSM 43067</strain>
    </source>
</reference>
<evidence type="ECO:0000313" key="3">
    <source>
        <dbReference type="Proteomes" id="UP000183413"/>
    </source>
</evidence>
<gene>
    <name evidence="2" type="ORF">SAMN04489713_111210</name>
</gene>
<dbReference type="AlphaFoldDB" id="A0A1I5M989"/>
<keyword evidence="1" id="KW-0732">Signal</keyword>
<dbReference type="EMBL" id="FOVH01000011">
    <property type="protein sequence ID" value="SFP06162.1"/>
    <property type="molecule type" value="Genomic_DNA"/>
</dbReference>
<dbReference type="STRING" id="1993.SAMN04489713_111210"/>
<proteinExistence type="predicted"/>
<dbReference type="RefSeq" id="WP_143118635.1">
    <property type="nucleotide sequence ID" value="NZ_FOVH01000011.1"/>
</dbReference>
<evidence type="ECO:0000313" key="2">
    <source>
        <dbReference type="EMBL" id="SFP06162.1"/>
    </source>
</evidence>
<protein>
    <recommendedName>
        <fullName evidence="4">Secreted protein</fullName>
    </recommendedName>
</protein>
<evidence type="ECO:0000256" key="1">
    <source>
        <dbReference type="SAM" id="SignalP"/>
    </source>
</evidence>
<sequence>MQLPASLKAVGVSAFALVTVFSTPASAETIYTENAHNPGGKVPCIDYSFVAVDASDLPTQTGDQVRMQACFERGGDKFWIRDTSADGYHPALYGYFRGGPDRKFWCHNYKGAGSGWKVCTGFHDKIPENKNITLIPQLFDGDKWITSGWVREVSTG</sequence>
<name>A0A1I5M989_9ACTN</name>
<dbReference type="InParanoid" id="A0A1I5M989"/>
<evidence type="ECO:0008006" key="4">
    <source>
        <dbReference type="Google" id="ProtNLM"/>
    </source>
</evidence>
<feature type="signal peptide" evidence="1">
    <location>
        <begin position="1"/>
        <end position="27"/>
    </location>
</feature>